<dbReference type="EMBL" id="JALKII010000001">
    <property type="protein sequence ID" value="MCK0536391.1"/>
    <property type="molecule type" value="Genomic_DNA"/>
</dbReference>
<keyword evidence="2" id="KW-1185">Reference proteome</keyword>
<dbReference type="RefSeq" id="WP_246948302.1">
    <property type="nucleotide sequence ID" value="NZ_JALKII010000001.1"/>
</dbReference>
<protein>
    <recommendedName>
        <fullName evidence="3">Immunity protein 50</fullName>
    </recommendedName>
</protein>
<accession>A0ABT0E3K2</accession>
<gene>
    <name evidence="1" type="ORF">MU846_01560</name>
</gene>
<organism evidence="1 2">
    <name type="scientific">Alcanivorax quisquiliarum</name>
    <dbReference type="NCBI Taxonomy" id="2933565"/>
    <lineage>
        <taxon>Bacteria</taxon>
        <taxon>Pseudomonadati</taxon>
        <taxon>Pseudomonadota</taxon>
        <taxon>Gammaproteobacteria</taxon>
        <taxon>Oceanospirillales</taxon>
        <taxon>Alcanivoracaceae</taxon>
        <taxon>Alcanivorax</taxon>
    </lineage>
</organism>
<evidence type="ECO:0008006" key="3">
    <source>
        <dbReference type="Google" id="ProtNLM"/>
    </source>
</evidence>
<evidence type="ECO:0000313" key="2">
    <source>
        <dbReference type="Proteomes" id="UP001165524"/>
    </source>
</evidence>
<proteinExistence type="predicted"/>
<comment type="caution">
    <text evidence="1">The sequence shown here is derived from an EMBL/GenBank/DDBJ whole genome shotgun (WGS) entry which is preliminary data.</text>
</comment>
<dbReference type="Proteomes" id="UP001165524">
    <property type="component" value="Unassembled WGS sequence"/>
</dbReference>
<sequence length="169" mass="19480">MTDFFRSDGRYFDIKFFEYWPDNIDGLSLPHSAIFPEAVLRLEIDGAAMEFANTVRSVQGINKSLWGIRREEGRYSVEFYFYYPKMYPDNKLSSVLDMSSSFFEVGHALAKIDDEEEYYLTSVNLDGMSVSDVNVYRSIFDENSAAECAILLQINQFALYEPGVDRFAV</sequence>
<name>A0ABT0E3K2_9GAMM</name>
<evidence type="ECO:0000313" key="1">
    <source>
        <dbReference type="EMBL" id="MCK0536391.1"/>
    </source>
</evidence>
<reference evidence="1" key="1">
    <citation type="submission" date="2022-04" db="EMBL/GenBank/DDBJ databases">
        <title>Alcanivorax sp. CY1518 draft genome sequence.</title>
        <authorList>
            <person name="Zhao G."/>
            <person name="An M."/>
        </authorList>
    </citation>
    <scope>NUCLEOTIDE SEQUENCE</scope>
    <source>
        <strain evidence="1">CY1518</strain>
    </source>
</reference>